<evidence type="ECO:0000313" key="6">
    <source>
        <dbReference type="EMBL" id="GGI82244.1"/>
    </source>
</evidence>
<accession>A0A830E4S6</accession>
<evidence type="ECO:0000313" key="8">
    <source>
        <dbReference type="Proteomes" id="UP001060771"/>
    </source>
</evidence>
<dbReference type="InterPro" id="IPR027417">
    <property type="entry name" value="P-loop_NTPase"/>
</dbReference>
<protein>
    <submittedName>
        <fullName evidence="6">ATPase</fullName>
    </submittedName>
</protein>
<dbReference type="Gene3D" id="3.40.50.300">
    <property type="entry name" value="P-loop containing nucleotide triphosphate hydrolases"/>
    <property type="match status" value="1"/>
</dbReference>
<reference evidence="5" key="4">
    <citation type="journal article" date="2023" name="Microbiol. Resour. Announc.">
        <title>Complete Genome Sequence of Vulcanisaeta souniana Strain IC-059, a Hyperthermophilic Archaeon Isolated from Hot Spring Water in Japan.</title>
        <authorList>
            <person name="Kato S."/>
            <person name="Itoh T."/>
            <person name="Wu L."/>
            <person name="Ma J."/>
            <person name="Ohkuma M."/>
        </authorList>
    </citation>
    <scope>NUCLEOTIDE SEQUENCE</scope>
    <source>
        <strain evidence="5">JCM 11219</strain>
    </source>
</reference>
<dbReference type="Gene3D" id="1.10.8.80">
    <property type="entry name" value="Magnesium chelatase subunit I, C-Terminal domain"/>
    <property type="match status" value="1"/>
</dbReference>
<evidence type="ECO:0000259" key="3">
    <source>
        <dbReference type="Pfam" id="PF07726"/>
    </source>
</evidence>
<keyword evidence="8" id="KW-1185">Reference proteome</keyword>
<dbReference type="Proteomes" id="UP001060771">
    <property type="component" value="Chromosome"/>
</dbReference>
<dbReference type="Pfam" id="PF17863">
    <property type="entry name" value="AAA_lid_2"/>
    <property type="match status" value="1"/>
</dbReference>
<dbReference type="PANTHER" id="PTHR42759:SF5">
    <property type="entry name" value="METHANOL DEHYDROGENASE REGULATOR"/>
    <property type="match status" value="1"/>
</dbReference>
<evidence type="ECO:0000313" key="5">
    <source>
        <dbReference type="EMBL" id="BDR92770.1"/>
    </source>
</evidence>
<dbReference type="AlphaFoldDB" id="A0A830E4S6"/>
<dbReference type="GO" id="GO:0016887">
    <property type="term" value="F:ATP hydrolysis activity"/>
    <property type="evidence" value="ECO:0007669"/>
    <property type="project" value="InterPro"/>
</dbReference>
<dbReference type="Proteomes" id="UP000657075">
    <property type="component" value="Unassembled WGS sequence"/>
</dbReference>
<dbReference type="PANTHER" id="PTHR42759">
    <property type="entry name" value="MOXR FAMILY PROTEIN"/>
    <property type="match status" value="1"/>
</dbReference>
<dbReference type="EMBL" id="AP026830">
    <property type="protein sequence ID" value="BDR92770.1"/>
    <property type="molecule type" value="Genomic_DNA"/>
</dbReference>
<sequence>MSAMDARQTADRLIKEVSKSVIGYENEAKLLLACLIAGGHALIEGYPGLAKTTLVKAFAKALSLSFSRVQFTPDLLPSDITGSLIFNPKIGDFEVRFGPIFANIVLADEVNRAPPKVQSALLEAMQEGQVTIGGKSYELPKPFMIIATQNPIELEGTYPLPEAQLDRFMIRIRLGYPGDEVELRLAEDVDLGSVDSVNAVLSGEDIMNLRSLMRSVHVDASVIKYIVNLVRATRSAHDVKLGASPRTTQALSKLVRAWALLNGRDYVIPDDVKLLAPYVLNHRVITTGVDPNVVIRQLLQQVPTPLMERVLHKS</sequence>
<dbReference type="EMBL" id="BMNM01000008">
    <property type="protein sequence ID" value="GGI82244.1"/>
    <property type="molecule type" value="Genomic_DNA"/>
</dbReference>
<reference evidence="8" key="3">
    <citation type="submission" date="2022-09" db="EMBL/GenBank/DDBJ databases">
        <title>Complete genome sequence of Vulcanisaeta souniana.</title>
        <authorList>
            <person name="Kato S."/>
            <person name="Itoh T."/>
            <person name="Ohkuma M."/>
        </authorList>
    </citation>
    <scope>NUCLEOTIDE SEQUENCE [LARGE SCALE GENOMIC DNA]</scope>
    <source>
        <strain evidence="8">JCM 11219</strain>
    </source>
</reference>
<evidence type="ECO:0000256" key="1">
    <source>
        <dbReference type="ARBA" id="ARBA00022741"/>
    </source>
</evidence>
<dbReference type="OrthoDB" id="24581at2157"/>
<dbReference type="InterPro" id="IPR041628">
    <property type="entry name" value="ChlI/MoxR_AAA_lid"/>
</dbReference>
<reference evidence="6" key="1">
    <citation type="journal article" date="2014" name="Int. J. Syst. Evol. Microbiol.">
        <title>Complete genome sequence of Corynebacterium casei LMG S-19264T (=DSM 44701T), isolated from a smear-ripened cheese.</title>
        <authorList>
            <consortium name="US DOE Joint Genome Institute (JGI-PGF)"/>
            <person name="Walter F."/>
            <person name="Albersmeier A."/>
            <person name="Kalinowski J."/>
            <person name="Ruckert C."/>
        </authorList>
    </citation>
    <scope>NUCLEOTIDE SEQUENCE</scope>
    <source>
        <strain evidence="6">JCM 11219</strain>
    </source>
</reference>
<gene>
    <name evidence="6" type="ORF">GCM10007112_18760</name>
    <name evidence="5" type="ORF">Vsou_18630</name>
</gene>
<feature type="domain" description="ChlI/MoxR AAA lid" evidence="4">
    <location>
        <begin position="231"/>
        <end position="287"/>
    </location>
</feature>
<keyword evidence="1" id="KW-0547">Nucleotide-binding</keyword>
<dbReference type="Pfam" id="PF07726">
    <property type="entry name" value="AAA_3"/>
    <property type="match status" value="1"/>
</dbReference>
<dbReference type="SUPFAM" id="SSF52540">
    <property type="entry name" value="P-loop containing nucleoside triphosphate hydrolases"/>
    <property type="match status" value="1"/>
</dbReference>
<dbReference type="InterPro" id="IPR011703">
    <property type="entry name" value="ATPase_AAA-3"/>
</dbReference>
<dbReference type="PIRSF" id="PIRSF002849">
    <property type="entry name" value="AAA_ATPase_chaperone_MoxR_prd"/>
    <property type="match status" value="1"/>
</dbReference>
<reference evidence="6" key="2">
    <citation type="submission" date="2020-09" db="EMBL/GenBank/DDBJ databases">
        <authorList>
            <person name="Sun Q."/>
            <person name="Ohkuma M."/>
        </authorList>
    </citation>
    <scope>NUCLEOTIDE SEQUENCE</scope>
    <source>
        <strain evidence="6">JCM 11219</strain>
    </source>
</reference>
<feature type="domain" description="ATPase AAA-3" evidence="3">
    <location>
        <begin position="40"/>
        <end position="170"/>
    </location>
</feature>
<evidence type="ECO:0000313" key="7">
    <source>
        <dbReference type="Proteomes" id="UP000657075"/>
    </source>
</evidence>
<dbReference type="InterPro" id="IPR050764">
    <property type="entry name" value="CbbQ/NirQ/NorQ/GpvN"/>
</dbReference>
<dbReference type="GO" id="GO:0005524">
    <property type="term" value="F:ATP binding"/>
    <property type="evidence" value="ECO:0007669"/>
    <property type="project" value="UniProtKB-KW"/>
</dbReference>
<keyword evidence="2" id="KW-0067">ATP-binding</keyword>
<name>A0A830E4S6_9CREN</name>
<evidence type="ECO:0000259" key="4">
    <source>
        <dbReference type="Pfam" id="PF17863"/>
    </source>
</evidence>
<organism evidence="6 7">
    <name type="scientific">Vulcanisaeta souniana JCM 11219</name>
    <dbReference type="NCBI Taxonomy" id="1293586"/>
    <lineage>
        <taxon>Archaea</taxon>
        <taxon>Thermoproteota</taxon>
        <taxon>Thermoprotei</taxon>
        <taxon>Thermoproteales</taxon>
        <taxon>Thermoproteaceae</taxon>
        <taxon>Vulcanisaeta</taxon>
    </lineage>
</organism>
<dbReference type="FunFam" id="3.40.50.300:FF:000640">
    <property type="entry name" value="MoxR family ATPase"/>
    <property type="match status" value="1"/>
</dbReference>
<proteinExistence type="predicted"/>
<evidence type="ECO:0000256" key="2">
    <source>
        <dbReference type="ARBA" id="ARBA00022840"/>
    </source>
</evidence>